<name>B8MB76_TALSN</name>
<keyword evidence="3" id="KW-1185">Reference proteome</keyword>
<dbReference type="OMA" id="RADIQID"/>
<feature type="region of interest" description="Disordered" evidence="1">
    <location>
        <begin position="99"/>
        <end position="124"/>
    </location>
</feature>
<evidence type="ECO:0000313" key="2">
    <source>
        <dbReference type="EMBL" id="EED18865.1"/>
    </source>
</evidence>
<proteinExistence type="predicted"/>
<dbReference type="PhylomeDB" id="B8MB76"/>
<gene>
    <name evidence="2" type="ORF">TSTA_125770</name>
</gene>
<dbReference type="VEuPathDB" id="FungiDB:TSTA_125770"/>
<dbReference type="EMBL" id="EQ962655">
    <property type="protein sequence ID" value="EED18865.1"/>
    <property type="molecule type" value="Genomic_DNA"/>
</dbReference>
<evidence type="ECO:0000256" key="1">
    <source>
        <dbReference type="SAM" id="MobiDB-lite"/>
    </source>
</evidence>
<organism evidence="2 3">
    <name type="scientific">Talaromyces stipitatus (strain ATCC 10500 / CBS 375.48 / QM 6759 / NRRL 1006)</name>
    <name type="common">Penicillium stipitatum</name>
    <dbReference type="NCBI Taxonomy" id="441959"/>
    <lineage>
        <taxon>Eukaryota</taxon>
        <taxon>Fungi</taxon>
        <taxon>Dikarya</taxon>
        <taxon>Ascomycota</taxon>
        <taxon>Pezizomycotina</taxon>
        <taxon>Eurotiomycetes</taxon>
        <taxon>Eurotiomycetidae</taxon>
        <taxon>Eurotiales</taxon>
        <taxon>Trichocomaceae</taxon>
        <taxon>Talaromyces</taxon>
        <taxon>Talaromyces sect. Talaromyces</taxon>
    </lineage>
</organism>
<reference evidence="3" key="1">
    <citation type="journal article" date="2015" name="Genome Announc.">
        <title>Genome sequence of the AIDS-associated pathogen Penicillium marneffei (ATCC18224) and its near taxonomic relative Talaromyces stipitatus (ATCC10500).</title>
        <authorList>
            <person name="Nierman W.C."/>
            <person name="Fedorova-Abrams N.D."/>
            <person name="Andrianopoulos A."/>
        </authorList>
    </citation>
    <scope>NUCLEOTIDE SEQUENCE [LARGE SCALE GENOMIC DNA]</scope>
    <source>
        <strain evidence="3">ATCC 10500 / CBS 375.48 / QM 6759 / NRRL 1006</strain>
    </source>
</reference>
<dbReference type="RefSeq" id="XP_002482857.1">
    <property type="nucleotide sequence ID" value="XM_002482812.1"/>
</dbReference>
<protein>
    <submittedName>
        <fullName evidence="2">Uncharacterized protein</fullName>
    </submittedName>
</protein>
<dbReference type="GeneID" id="8098089"/>
<dbReference type="InParanoid" id="B8MB76"/>
<dbReference type="OrthoDB" id="4224843at2759"/>
<dbReference type="Proteomes" id="UP000001745">
    <property type="component" value="Unassembled WGS sequence"/>
</dbReference>
<accession>B8MB76</accession>
<sequence length="310" mass="35968">MTASRASETAWRVNNWPVLAKIDTRLNFDKEDHCEFMYYKRHDMSNTRFENGTDLRKYVRDEIITTAVWKMDSKAQRIGNDGALTLVEAMEERMARMEKELADQKKKTAEQAEELADQKKRTVDQAEELADQKKRTADQVKELADQKKKVAGRNRLWWKFRVSELERIIKKTHNAARFERNEIVHGADVLNDYQALEYADRPDNEAQFKTASEGFKKAYGLQLGSFSYDKLSKAPEGVIDIISLRGNVTFLDWFSNHKEEAGVIAKQCDLAVRKWLKSIKTNGVPYPEDAVKADYKRVKELYDSVRSQEV</sequence>
<dbReference type="HOGENOM" id="CLU_071653_0_0_1"/>
<evidence type="ECO:0000313" key="3">
    <source>
        <dbReference type="Proteomes" id="UP000001745"/>
    </source>
</evidence>
<dbReference type="AlphaFoldDB" id="B8MB76"/>